<keyword evidence="2" id="KW-1185">Reference proteome</keyword>
<accession>A0ACB9R1D1</accession>
<dbReference type="Proteomes" id="UP001057402">
    <property type="component" value="Chromosome 5"/>
</dbReference>
<comment type="caution">
    <text evidence="1">The sequence shown here is derived from an EMBL/GenBank/DDBJ whole genome shotgun (WGS) entry which is preliminary data.</text>
</comment>
<protein>
    <submittedName>
        <fullName evidence="1">Uncharacterized protein</fullName>
    </submittedName>
</protein>
<proteinExistence type="predicted"/>
<gene>
    <name evidence="1" type="ORF">MLD38_019696</name>
</gene>
<organism evidence="1 2">
    <name type="scientific">Melastoma candidum</name>
    <dbReference type="NCBI Taxonomy" id="119954"/>
    <lineage>
        <taxon>Eukaryota</taxon>
        <taxon>Viridiplantae</taxon>
        <taxon>Streptophyta</taxon>
        <taxon>Embryophyta</taxon>
        <taxon>Tracheophyta</taxon>
        <taxon>Spermatophyta</taxon>
        <taxon>Magnoliopsida</taxon>
        <taxon>eudicotyledons</taxon>
        <taxon>Gunneridae</taxon>
        <taxon>Pentapetalae</taxon>
        <taxon>rosids</taxon>
        <taxon>malvids</taxon>
        <taxon>Myrtales</taxon>
        <taxon>Melastomataceae</taxon>
        <taxon>Melastomatoideae</taxon>
        <taxon>Melastomateae</taxon>
        <taxon>Melastoma</taxon>
    </lineage>
</organism>
<reference evidence="2" key="1">
    <citation type="journal article" date="2023" name="Front. Plant Sci.">
        <title>Chromosomal-level genome assembly of Melastoma candidum provides insights into trichome evolution.</title>
        <authorList>
            <person name="Zhong Y."/>
            <person name="Wu W."/>
            <person name="Sun C."/>
            <person name="Zou P."/>
            <person name="Liu Y."/>
            <person name="Dai S."/>
            <person name="Zhou R."/>
        </authorList>
    </citation>
    <scope>NUCLEOTIDE SEQUENCE [LARGE SCALE GENOMIC DNA]</scope>
</reference>
<dbReference type="EMBL" id="CM042884">
    <property type="protein sequence ID" value="KAI4371464.1"/>
    <property type="molecule type" value="Genomic_DNA"/>
</dbReference>
<sequence>MYSVEDDGVFPRGITLGYRWMEYHMNKKDWERMLDLLDENLGLEVVRYGEMRPRTRRLILTLSCPQMSPPQPCGIDGRVVQGDEEPITSTSAGLPKWVDEVTHDRG</sequence>
<evidence type="ECO:0000313" key="2">
    <source>
        <dbReference type="Proteomes" id="UP001057402"/>
    </source>
</evidence>
<name>A0ACB9R1D1_9MYRT</name>
<evidence type="ECO:0000313" key="1">
    <source>
        <dbReference type="EMBL" id="KAI4371464.1"/>
    </source>
</evidence>